<evidence type="ECO:0000256" key="5">
    <source>
        <dbReference type="ARBA" id="ARBA00022989"/>
    </source>
</evidence>
<feature type="transmembrane region" description="Helical" evidence="7">
    <location>
        <begin position="204"/>
        <end position="225"/>
    </location>
</feature>
<evidence type="ECO:0000259" key="8">
    <source>
        <dbReference type="PROSITE" id="PS50928"/>
    </source>
</evidence>
<feature type="transmembrane region" description="Helical" evidence="7">
    <location>
        <begin position="105"/>
        <end position="124"/>
    </location>
</feature>
<dbReference type="SUPFAM" id="SSF161098">
    <property type="entry name" value="MetI-like"/>
    <property type="match status" value="1"/>
</dbReference>
<feature type="transmembrane region" description="Helical" evidence="7">
    <location>
        <begin position="155"/>
        <end position="184"/>
    </location>
</feature>
<dbReference type="PANTHER" id="PTHR30193:SF37">
    <property type="entry name" value="INNER MEMBRANE ABC TRANSPORTER PERMEASE PROTEIN YCJO"/>
    <property type="match status" value="1"/>
</dbReference>
<feature type="transmembrane region" description="Helical" evidence="7">
    <location>
        <begin position="71"/>
        <end position="93"/>
    </location>
</feature>
<keyword evidence="3" id="KW-1003">Cell membrane</keyword>
<feature type="domain" description="ABC transmembrane type-1" evidence="8">
    <location>
        <begin position="67"/>
        <end position="279"/>
    </location>
</feature>
<dbReference type="GO" id="GO:0055085">
    <property type="term" value="P:transmembrane transport"/>
    <property type="evidence" value="ECO:0007669"/>
    <property type="project" value="InterPro"/>
</dbReference>
<name>A0A6J7A8B4_9ZZZZ</name>
<evidence type="ECO:0000256" key="2">
    <source>
        <dbReference type="ARBA" id="ARBA00022448"/>
    </source>
</evidence>
<keyword evidence="5 7" id="KW-1133">Transmembrane helix</keyword>
<dbReference type="InterPro" id="IPR035906">
    <property type="entry name" value="MetI-like_sf"/>
</dbReference>
<feature type="transmembrane region" description="Helical" evidence="7">
    <location>
        <begin position="7"/>
        <end position="33"/>
    </location>
</feature>
<evidence type="ECO:0000256" key="4">
    <source>
        <dbReference type="ARBA" id="ARBA00022692"/>
    </source>
</evidence>
<dbReference type="PROSITE" id="PS50928">
    <property type="entry name" value="ABC_TM1"/>
    <property type="match status" value="1"/>
</dbReference>
<dbReference type="EMBL" id="CAFABF010000035">
    <property type="protein sequence ID" value="CAB4828700.1"/>
    <property type="molecule type" value="Genomic_DNA"/>
</dbReference>
<evidence type="ECO:0000256" key="1">
    <source>
        <dbReference type="ARBA" id="ARBA00004651"/>
    </source>
</evidence>
<dbReference type="InterPro" id="IPR000515">
    <property type="entry name" value="MetI-like"/>
</dbReference>
<keyword evidence="4 7" id="KW-0812">Transmembrane</keyword>
<gene>
    <name evidence="9" type="ORF">UFOPK3167_00805</name>
</gene>
<evidence type="ECO:0000256" key="7">
    <source>
        <dbReference type="SAM" id="Phobius"/>
    </source>
</evidence>
<proteinExistence type="predicted"/>
<dbReference type="PANTHER" id="PTHR30193">
    <property type="entry name" value="ABC TRANSPORTER PERMEASE PROTEIN"/>
    <property type="match status" value="1"/>
</dbReference>
<organism evidence="9">
    <name type="scientific">freshwater metagenome</name>
    <dbReference type="NCBI Taxonomy" id="449393"/>
    <lineage>
        <taxon>unclassified sequences</taxon>
        <taxon>metagenomes</taxon>
        <taxon>ecological metagenomes</taxon>
    </lineage>
</organism>
<reference evidence="9" key="1">
    <citation type="submission" date="2020-05" db="EMBL/GenBank/DDBJ databases">
        <authorList>
            <person name="Chiriac C."/>
            <person name="Salcher M."/>
            <person name="Ghai R."/>
            <person name="Kavagutti S V."/>
        </authorList>
    </citation>
    <scope>NUCLEOTIDE SEQUENCE</scope>
</reference>
<feature type="transmembrane region" description="Helical" evidence="7">
    <location>
        <begin position="260"/>
        <end position="284"/>
    </location>
</feature>
<sequence length="292" mass="32938">MVLRKKYWAWIFLSIPMFLYAFVVVGPTLYSFYFSLTDSNLLSGTHNFIGFENFRRLSKDSDFWEAFLNTAIWTLAGVVAALVLGFSLALGLSKVKFLSRAIKSIFFLPLALSLVVVGFIWFWIYRYDFGLINIFLRFIGRDTLTKDWLADPSTALISVIIAWAWQQVSLSMIIFLAGLTAVPVDLMEASQVDGAKWRTQIRHVIIPSLAPAISVVISLALINALKTFDIVYVMTQGGPYGKTRTLSILSYREAFKSYDFGYSSAIAVVLFILTVTIIGGFMYLTRRGNQDE</sequence>
<comment type="subcellular location">
    <subcellularLocation>
        <location evidence="1">Cell membrane</location>
        <topology evidence="1">Multi-pass membrane protein</topology>
    </subcellularLocation>
</comment>
<evidence type="ECO:0000313" key="9">
    <source>
        <dbReference type="EMBL" id="CAB4828700.1"/>
    </source>
</evidence>
<dbReference type="Pfam" id="PF00528">
    <property type="entry name" value="BPD_transp_1"/>
    <property type="match status" value="1"/>
</dbReference>
<evidence type="ECO:0000256" key="3">
    <source>
        <dbReference type="ARBA" id="ARBA00022475"/>
    </source>
</evidence>
<dbReference type="GO" id="GO:0005886">
    <property type="term" value="C:plasma membrane"/>
    <property type="evidence" value="ECO:0007669"/>
    <property type="project" value="UniProtKB-SubCell"/>
</dbReference>
<accession>A0A6J7A8B4</accession>
<dbReference type="CDD" id="cd06261">
    <property type="entry name" value="TM_PBP2"/>
    <property type="match status" value="1"/>
</dbReference>
<dbReference type="InterPro" id="IPR051393">
    <property type="entry name" value="ABC_transporter_permease"/>
</dbReference>
<keyword evidence="2" id="KW-0813">Transport</keyword>
<evidence type="ECO:0000256" key="6">
    <source>
        <dbReference type="ARBA" id="ARBA00023136"/>
    </source>
</evidence>
<protein>
    <submittedName>
        <fullName evidence="9">Unannotated protein</fullName>
    </submittedName>
</protein>
<dbReference type="Gene3D" id="1.10.3720.10">
    <property type="entry name" value="MetI-like"/>
    <property type="match status" value="1"/>
</dbReference>
<keyword evidence="6 7" id="KW-0472">Membrane</keyword>
<dbReference type="AlphaFoldDB" id="A0A6J7A8B4"/>